<dbReference type="GO" id="GO:0003700">
    <property type="term" value="F:DNA-binding transcription factor activity"/>
    <property type="evidence" value="ECO:0007669"/>
    <property type="project" value="InterPro"/>
</dbReference>
<keyword evidence="2" id="KW-0238">DNA-binding</keyword>
<keyword evidence="3" id="KW-0804">Transcription</keyword>
<dbReference type="InterPro" id="IPR050204">
    <property type="entry name" value="AraC_XylS_family_regulators"/>
</dbReference>
<dbReference type="Pfam" id="PF12833">
    <property type="entry name" value="HTH_18"/>
    <property type="match status" value="1"/>
</dbReference>
<dbReference type="SUPFAM" id="SSF46689">
    <property type="entry name" value="Homeodomain-like"/>
    <property type="match status" value="1"/>
</dbReference>
<dbReference type="GO" id="GO:0043565">
    <property type="term" value="F:sequence-specific DNA binding"/>
    <property type="evidence" value="ECO:0007669"/>
    <property type="project" value="InterPro"/>
</dbReference>
<dbReference type="Proteomes" id="UP000428260">
    <property type="component" value="Chromosome"/>
</dbReference>
<dbReference type="AlphaFoldDB" id="A0A6I6K0P2"/>
<dbReference type="SMART" id="SM00342">
    <property type="entry name" value="HTH_ARAC"/>
    <property type="match status" value="1"/>
</dbReference>
<gene>
    <name evidence="5" type="ORF">GM418_15275</name>
</gene>
<dbReference type="PANTHER" id="PTHR46796">
    <property type="entry name" value="HTH-TYPE TRANSCRIPTIONAL ACTIVATOR RHAS-RELATED"/>
    <property type="match status" value="1"/>
</dbReference>
<feature type="domain" description="HTH araC/xylS-type" evidence="4">
    <location>
        <begin position="164"/>
        <end position="262"/>
    </location>
</feature>
<dbReference type="PROSITE" id="PS01124">
    <property type="entry name" value="HTH_ARAC_FAMILY_2"/>
    <property type="match status" value="1"/>
</dbReference>
<keyword evidence="6" id="KW-1185">Reference proteome</keyword>
<evidence type="ECO:0000313" key="5">
    <source>
        <dbReference type="EMBL" id="QGY44983.1"/>
    </source>
</evidence>
<dbReference type="PANTHER" id="PTHR46796:SF7">
    <property type="entry name" value="ARAC FAMILY TRANSCRIPTIONAL REGULATOR"/>
    <property type="match status" value="1"/>
</dbReference>
<evidence type="ECO:0000313" key="6">
    <source>
        <dbReference type="Proteomes" id="UP000428260"/>
    </source>
</evidence>
<keyword evidence="1" id="KW-0805">Transcription regulation</keyword>
<name>A0A6I6K0P2_9BACT</name>
<accession>A0A6I6K0P2</accession>
<evidence type="ECO:0000256" key="2">
    <source>
        <dbReference type="ARBA" id="ARBA00023125"/>
    </source>
</evidence>
<organism evidence="5 6">
    <name type="scientific">Maribellus comscasis</name>
    <dbReference type="NCBI Taxonomy" id="2681766"/>
    <lineage>
        <taxon>Bacteria</taxon>
        <taxon>Pseudomonadati</taxon>
        <taxon>Bacteroidota</taxon>
        <taxon>Bacteroidia</taxon>
        <taxon>Marinilabiliales</taxon>
        <taxon>Prolixibacteraceae</taxon>
        <taxon>Maribellus</taxon>
    </lineage>
</organism>
<dbReference type="Gene3D" id="1.10.10.60">
    <property type="entry name" value="Homeodomain-like"/>
    <property type="match status" value="1"/>
</dbReference>
<evidence type="ECO:0000259" key="4">
    <source>
        <dbReference type="PROSITE" id="PS01124"/>
    </source>
</evidence>
<proteinExistence type="predicted"/>
<reference evidence="5 6" key="1">
    <citation type="submission" date="2019-11" db="EMBL/GenBank/DDBJ databases">
        <authorList>
            <person name="Zheng R.K."/>
            <person name="Sun C.M."/>
        </authorList>
    </citation>
    <scope>NUCLEOTIDE SEQUENCE [LARGE SCALE GENOMIC DNA]</scope>
    <source>
        <strain evidence="5 6">WC007</strain>
    </source>
</reference>
<dbReference type="Pfam" id="PF22200">
    <property type="entry name" value="ExsA_N"/>
    <property type="match status" value="1"/>
</dbReference>
<dbReference type="KEGG" id="mcos:GM418_15275"/>
<evidence type="ECO:0000256" key="1">
    <source>
        <dbReference type="ARBA" id="ARBA00023015"/>
    </source>
</evidence>
<protein>
    <submittedName>
        <fullName evidence="5">Helix-turn-helix domain-containing protein</fullName>
    </submittedName>
</protein>
<sequence length="268" mass="31969">MNSTGENSTGKSPDIWQEQFISSHIFLYVKKGILRFFDGDKTFTFKSGEYFIARKNRLARYIKERRTNEFDYVAFIYEEDFIKSFQDKYKIQEKDFYAADTFVRIKETKAIPYFIRSLEFYYNSLGNPNDAFRNVKYEELLIILLQNQPEFAGLFFDFGFPQKIDLEKFMNGNYRFNVSIERFAFLTGRSLSAFKRDFENTFKTSPGKWLVQKRLEEAHFLIEEKNQKASDIYLNLGFENLSHFSYAYKKRFGHSPSEVIDNKKKTSR</sequence>
<dbReference type="InterPro" id="IPR018060">
    <property type="entry name" value="HTH_AraC"/>
</dbReference>
<evidence type="ECO:0000256" key="3">
    <source>
        <dbReference type="ARBA" id="ARBA00023163"/>
    </source>
</evidence>
<dbReference type="EMBL" id="CP046401">
    <property type="protein sequence ID" value="QGY44983.1"/>
    <property type="molecule type" value="Genomic_DNA"/>
</dbReference>
<dbReference type="RefSeq" id="WP_158867812.1">
    <property type="nucleotide sequence ID" value="NZ_CP046401.1"/>
</dbReference>
<dbReference type="InterPro" id="IPR054015">
    <property type="entry name" value="ExsA-like_N"/>
</dbReference>
<dbReference type="InterPro" id="IPR009057">
    <property type="entry name" value="Homeodomain-like_sf"/>
</dbReference>